<dbReference type="EMBL" id="JABEBT010000125">
    <property type="protein sequence ID" value="KAF7630907.1"/>
    <property type="molecule type" value="Genomic_DNA"/>
</dbReference>
<dbReference type="OrthoDB" id="10322835at2759"/>
<organism evidence="1 2">
    <name type="scientific">Meloidogyne graminicola</name>
    <dbReference type="NCBI Taxonomy" id="189291"/>
    <lineage>
        <taxon>Eukaryota</taxon>
        <taxon>Metazoa</taxon>
        <taxon>Ecdysozoa</taxon>
        <taxon>Nematoda</taxon>
        <taxon>Chromadorea</taxon>
        <taxon>Rhabditida</taxon>
        <taxon>Tylenchina</taxon>
        <taxon>Tylenchomorpha</taxon>
        <taxon>Tylenchoidea</taxon>
        <taxon>Meloidogynidae</taxon>
        <taxon>Meloidogyninae</taxon>
        <taxon>Meloidogyne</taxon>
    </lineage>
</organism>
<evidence type="ECO:0000313" key="1">
    <source>
        <dbReference type="EMBL" id="KAF7630907.1"/>
    </source>
</evidence>
<name>A0A8S9ZER7_9BILA</name>
<accession>A0A8S9ZER7</accession>
<comment type="caution">
    <text evidence="1">The sequence shown here is derived from an EMBL/GenBank/DDBJ whole genome shotgun (WGS) entry which is preliminary data.</text>
</comment>
<proteinExistence type="predicted"/>
<sequence length="55" mass="6241">MFFDDGMPAPLSDGRASVHAKKRAVDDFTKFITFAVAVEVFVRGARYFGFDYFLI</sequence>
<keyword evidence="2" id="KW-1185">Reference proteome</keyword>
<gene>
    <name evidence="1" type="ORF">Mgra_00008828</name>
</gene>
<dbReference type="AlphaFoldDB" id="A0A8S9ZER7"/>
<reference evidence="1" key="1">
    <citation type="journal article" date="2020" name="Ecol. Evol.">
        <title>Genome structure and content of the rice root-knot nematode (Meloidogyne graminicola).</title>
        <authorList>
            <person name="Phan N.T."/>
            <person name="Danchin E.G.J."/>
            <person name="Klopp C."/>
            <person name="Perfus-Barbeoch L."/>
            <person name="Kozlowski D.K."/>
            <person name="Koutsovoulos G.D."/>
            <person name="Lopez-Roques C."/>
            <person name="Bouchez O."/>
            <person name="Zahm M."/>
            <person name="Besnard G."/>
            <person name="Bellafiore S."/>
        </authorList>
    </citation>
    <scope>NUCLEOTIDE SEQUENCE</scope>
    <source>
        <strain evidence="1">VN-18</strain>
    </source>
</reference>
<dbReference type="Proteomes" id="UP000605970">
    <property type="component" value="Unassembled WGS sequence"/>
</dbReference>
<protein>
    <submittedName>
        <fullName evidence="1">Uncharacterized protein</fullName>
    </submittedName>
</protein>
<evidence type="ECO:0000313" key="2">
    <source>
        <dbReference type="Proteomes" id="UP000605970"/>
    </source>
</evidence>